<reference evidence="5" key="1">
    <citation type="submission" date="2017-01" db="EMBL/GenBank/DDBJ databases">
        <authorList>
            <person name="Wang Y."/>
            <person name="White M."/>
            <person name="Kvist S."/>
            <person name="Moncalvo J.-M."/>
        </authorList>
    </citation>
    <scope>NUCLEOTIDE SEQUENCE [LARGE SCALE GENOMIC DNA]</scope>
    <source>
        <strain evidence="5">COL-18-3</strain>
    </source>
</reference>
<evidence type="ECO:0000259" key="3">
    <source>
        <dbReference type="SMART" id="SM00872"/>
    </source>
</evidence>
<gene>
    <name evidence="4" type="ORF">AX774_g7291</name>
</gene>
<dbReference type="InterPro" id="IPR028995">
    <property type="entry name" value="Glyco_hydro_57/38_cen_sf"/>
</dbReference>
<dbReference type="SUPFAM" id="SSF88713">
    <property type="entry name" value="Glycoside hydrolase/deacetylase"/>
    <property type="match status" value="1"/>
</dbReference>
<dbReference type="SUPFAM" id="SSF88688">
    <property type="entry name" value="Families 57/38 glycoside transferase middle domain"/>
    <property type="match status" value="1"/>
</dbReference>
<accession>A0A1R1PE99</accession>
<sequence length="473" mass="53966">MWGDTAYLELWLEDEGHKISEVDALETDGKKVTWREMLDEIIKRKQFELTGFSYSSMDEFLTSLYGQYQDFDVGREYLAKEFKSKAKVAWYVDNFGHKHTTPYVLKTNGFQSMVLGRMSYRQLQKMKANSGLQFMWDSGINNTEIYTHFLSNQYEWPSWKFDFDRHDSCNIGELLGILARFANKQVGIYPHKKQILIIMGDDFRFVKAEKAFNCLDTLVRAAGSGKYRNWGQGKKQLELRYSTISEYMQSLQEDKSVQLGSVKGDFGPYNDRRPENYWTGIYSTRPALKYSIRYTERLVKQAESVFALAKLFARKSVSNSGENLDGIALNSTVITLLEGKLTDSQKQLSLGYHHDSITGVCTAQTYKNYMSRLQEANKKAREIISTCMRAVLNSKEAAKGGGDIEYVGPSIGTVYGAESVEDEVETQIEQHGSAYIDSTRCNNDKFYSRIDSAIELQDIFAVQKDTGTGTEGE</sequence>
<feature type="domain" description="Glycoside hydrolase family 38 central" evidence="3">
    <location>
        <begin position="276"/>
        <end position="373"/>
    </location>
</feature>
<dbReference type="PANTHER" id="PTHR11607">
    <property type="entry name" value="ALPHA-MANNOSIDASE"/>
    <property type="match status" value="1"/>
</dbReference>
<dbReference type="AlphaFoldDB" id="A0A1R1PE99"/>
<dbReference type="InterPro" id="IPR011330">
    <property type="entry name" value="Glyco_hydro/deAcase_b/a-brl"/>
</dbReference>
<dbReference type="InterPro" id="IPR000602">
    <property type="entry name" value="Glyco_hydro_38_N"/>
</dbReference>
<dbReference type="Proteomes" id="UP000188320">
    <property type="component" value="Unassembled WGS sequence"/>
</dbReference>
<dbReference type="PANTHER" id="PTHR11607:SF3">
    <property type="entry name" value="LYSOSOMAL ALPHA-MANNOSIDASE"/>
    <property type="match status" value="1"/>
</dbReference>
<dbReference type="GO" id="GO:0006013">
    <property type="term" value="P:mannose metabolic process"/>
    <property type="evidence" value="ECO:0007669"/>
    <property type="project" value="InterPro"/>
</dbReference>
<comment type="caution">
    <text evidence="4">The sequence shown here is derived from an EMBL/GenBank/DDBJ whole genome shotgun (WGS) entry which is preliminary data.</text>
</comment>
<proteinExistence type="predicted"/>
<dbReference type="EMBL" id="LSSK01001601">
    <property type="protein sequence ID" value="OMH79297.1"/>
    <property type="molecule type" value="Genomic_DNA"/>
</dbReference>
<dbReference type="Gene3D" id="1.20.1270.50">
    <property type="entry name" value="Glycoside hydrolase family 38, central domain"/>
    <property type="match status" value="1"/>
</dbReference>
<evidence type="ECO:0000313" key="4">
    <source>
        <dbReference type="EMBL" id="OMH79297.1"/>
    </source>
</evidence>
<name>A0A1R1PE99_ZANCU</name>
<dbReference type="Pfam" id="PF09261">
    <property type="entry name" value="Alpha-mann_mid"/>
    <property type="match status" value="1"/>
</dbReference>
<dbReference type="InterPro" id="IPR015341">
    <property type="entry name" value="Glyco_hydro_38_cen"/>
</dbReference>
<dbReference type="InterPro" id="IPR027291">
    <property type="entry name" value="Glyco_hydro_38_N_sf"/>
</dbReference>
<protein>
    <submittedName>
        <fullName evidence="4">Alpha-mannosidase F</fullName>
    </submittedName>
</protein>
<dbReference type="InterPro" id="IPR050843">
    <property type="entry name" value="Glycosyl_Hydrlase_38"/>
</dbReference>
<keyword evidence="2" id="KW-0326">Glycosidase</keyword>
<evidence type="ECO:0000256" key="2">
    <source>
        <dbReference type="ARBA" id="ARBA00023295"/>
    </source>
</evidence>
<keyword evidence="5" id="KW-1185">Reference proteome</keyword>
<dbReference type="SMART" id="SM00872">
    <property type="entry name" value="Alpha-mann_mid"/>
    <property type="match status" value="1"/>
</dbReference>
<evidence type="ECO:0000256" key="1">
    <source>
        <dbReference type="ARBA" id="ARBA00022801"/>
    </source>
</evidence>
<dbReference type="Pfam" id="PF01074">
    <property type="entry name" value="Glyco_hydro_38N"/>
    <property type="match status" value="1"/>
</dbReference>
<dbReference type="GO" id="GO:0004559">
    <property type="term" value="F:alpha-mannosidase activity"/>
    <property type="evidence" value="ECO:0007669"/>
    <property type="project" value="InterPro"/>
</dbReference>
<organism evidence="4 5">
    <name type="scientific">Zancudomyces culisetae</name>
    <name type="common">Gut fungus</name>
    <name type="synonym">Smittium culisetae</name>
    <dbReference type="NCBI Taxonomy" id="1213189"/>
    <lineage>
        <taxon>Eukaryota</taxon>
        <taxon>Fungi</taxon>
        <taxon>Fungi incertae sedis</taxon>
        <taxon>Zoopagomycota</taxon>
        <taxon>Kickxellomycotina</taxon>
        <taxon>Harpellomycetes</taxon>
        <taxon>Harpellales</taxon>
        <taxon>Legeriomycetaceae</taxon>
        <taxon>Zancudomyces</taxon>
    </lineage>
</organism>
<evidence type="ECO:0000313" key="5">
    <source>
        <dbReference type="Proteomes" id="UP000188320"/>
    </source>
</evidence>
<dbReference type="OrthoDB" id="10261055at2759"/>
<dbReference type="InterPro" id="IPR037094">
    <property type="entry name" value="Glyco_hydro_38_cen_sf"/>
</dbReference>
<dbReference type="Gene3D" id="3.20.110.10">
    <property type="entry name" value="Glycoside hydrolase 38, N terminal domain"/>
    <property type="match status" value="1"/>
</dbReference>
<keyword evidence="1" id="KW-0378">Hydrolase</keyword>